<reference evidence="2 3" key="1">
    <citation type="submission" date="2020-04" db="EMBL/GenBank/DDBJ databases">
        <authorList>
            <person name="Alioto T."/>
            <person name="Alioto T."/>
            <person name="Gomez Garrido J."/>
        </authorList>
    </citation>
    <scope>NUCLEOTIDE SEQUENCE [LARGE SCALE GENOMIC DNA]</scope>
</reference>
<dbReference type="AlphaFoldDB" id="A0A8S1CMQ7"/>
<evidence type="ECO:0000256" key="1">
    <source>
        <dbReference type="SAM" id="SignalP"/>
    </source>
</evidence>
<feature type="signal peptide" evidence="1">
    <location>
        <begin position="1"/>
        <end position="24"/>
    </location>
</feature>
<name>A0A8S1CMQ7_9INSE</name>
<gene>
    <name evidence="2" type="ORF">CLODIP_2_CD09765</name>
</gene>
<dbReference type="EMBL" id="CADEPI010000055">
    <property type="protein sequence ID" value="CAB3370803.1"/>
    <property type="molecule type" value="Genomic_DNA"/>
</dbReference>
<evidence type="ECO:0000313" key="2">
    <source>
        <dbReference type="EMBL" id="CAB3370803.1"/>
    </source>
</evidence>
<keyword evidence="1" id="KW-0732">Signal</keyword>
<organism evidence="2 3">
    <name type="scientific">Cloeon dipterum</name>
    <dbReference type="NCBI Taxonomy" id="197152"/>
    <lineage>
        <taxon>Eukaryota</taxon>
        <taxon>Metazoa</taxon>
        <taxon>Ecdysozoa</taxon>
        <taxon>Arthropoda</taxon>
        <taxon>Hexapoda</taxon>
        <taxon>Insecta</taxon>
        <taxon>Pterygota</taxon>
        <taxon>Palaeoptera</taxon>
        <taxon>Ephemeroptera</taxon>
        <taxon>Pisciforma</taxon>
        <taxon>Baetidae</taxon>
        <taxon>Cloeon</taxon>
    </lineage>
</organism>
<protein>
    <submittedName>
        <fullName evidence="2">Uncharacterized protein</fullName>
    </submittedName>
</protein>
<accession>A0A8S1CMQ7</accession>
<feature type="chain" id="PRO_5035946068" evidence="1">
    <location>
        <begin position="25"/>
        <end position="208"/>
    </location>
</feature>
<keyword evidence="3" id="KW-1185">Reference proteome</keyword>
<evidence type="ECO:0000313" key="3">
    <source>
        <dbReference type="Proteomes" id="UP000494165"/>
    </source>
</evidence>
<sequence>MQRPVVFLTATLVAVAVAVPAAASENVLDSSKLCKRLCRDGLGGKLCGCDPKAVGKEMSQDMYIWRTAHPEEHVIKGPRWSVCMVLCHLGLGQPLCGCEIRNSSLEVAERQRELCNLCELATNGDEMYSKLKCDSIQCSKPGPQKKTIPNEIGEIDLVDGPFSFQFLQTMVDWNLWCIIQCEEGDGGIACDCDMLPLRFENKKLMQIN</sequence>
<dbReference type="Proteomes" id="UP000494165">
    <property type="component" value="Unassembled WGS sequence"/>
</dbReference>
<comment type="caution">
    <text evidence="2">The sequence shown here is derived from an EMBL/GenBank/DDBJ whole genome shotgun (WGS) entry which is preliminary data.</text>
</comment>
<proteinExistence type="predicted"/>